<comment type="caution">
    <text evidence="2">The sequence shown here is derived from an EMBL/GenBank/DDBJ whole genome shotgun (WGS) entry which is preliminary data.</text>
</comment>
<evidence type="ECO:0000313" key="2">
    <source>
        <dbReference type="EMBL" id="GCF13243.1"/>
    </source>
</evidence>
<keyword evidence="1" id="KW-0472">Membrane</keyword>
<dbReference type="Proteomes" id="UP000304382">
    <property type="component" value="Unassembled WGS sequence"/>
</dbReference>
<evidence type="ECO:0000313" key="3">
    <source>
        <dbReference type="Proteomes" id="UP000304382"/>
    </source>
</evidence>
<dbReference type="OrthoDB" id="381101at2157"/>
<name>A0A4C2EKV6_9EURY</name>
<dbReference type="RefSeq" id="WP_137682869.1">
    <property type="nucleotide sequence ID" value="NZ_BIXZ01000001.1"/>
</dbReference>
<proteinExistence type="predicted"/>
<feature type="transmembrane region" description="Helical" evidence="1">
    <location>
        <begin position="37"/>
        <end position="57"/>
    </location>
</feature>
<keyword evidence="1" id="KW-0812">Transmembrane</keyword>
<evidence type="ECO:0000256" key="1">
    <source>
        <dbReference type="SAM" id="Phobius"/>
    </source>
</evidence>
<protein>
    <submittedName>
        <fullName evidence="2">Uncharacterized protein</fullName>
    </submittedName>
</protein>
<sequence length="160" mass="16818">MSASSGDSGRSEYGFRLLSRTSGIIKEQGWQGLGKSAFGTIFLAIIFGGVDLLNAVLNVPIAILDALGFSVAELNVAIFGGLANFIGGVLNATGGSFGSGWTALLGPFQGPLGVFVFLVMLWEFMYFLDVVDTDIFGLVIDLPDFLFQSDSSGVDGEDDT</sequence>
<dbReference type="AlphaFoldDB" id="A0A4C2EKV6"/>
<feature type="transmembrane region" description="Helical" evidence="1">
    <location>
        <begin position="69"/>
        <end position="90"/>
    </location>
</feature>
<reference evidence="2 3" key="1">
    <citation type="submission" date="2019-02" db="EMBL/GenBank/DDBJ databases">
        <title>Haloarcula mannanilyticum sp. nov., a mannan degrading haloarchaeon isolated from commercial salt.</title>
        <authorList>
            <person name="Enomoto S."/>
            <person name="Shimane Y."/>
            <person name="Kamekura M."/>
            <person name="Ito T."/>
            <person name="Moriya O."/>
            <person name="Ihara K."/>
            <person name="Takahashi-Ando N."/>
            <person name="Fukushima Y."/>
            <person name="Yoshida Y."/>
            <person name="Usama R."/>
            <person name="Takai K."/>
            <person name="Minegishi H."/>
        </authorList>
    </citation>
    <scope>NUCLEOTIDE SEQUENCE [LARGE SCALE GENOMIC DNA]</scope>
    <source>
        <strain evidence="2 3">MD130-1</strain>
    </source>
</reference>
<keyword evidence="3" id="KW-1185">Reference proteome</keyword>
<feature type="transmembrane region" description="Helical" evidence="1">
    <location>
        <begin position="110"/>
        <end position="128"/>
    </location>
</feature>
<gene>
    <name evidence="2" type="ORF">Harman_11780</name>
</gene>
<dbReference type="EMBL" id="BIXZ01000001">
    <property type="protein sequence ID" value="GCF13243.1"/>
    <property type="molecule type" value="Genomic_DNA"/>
</dbReference>
<keyword evidence="1" id="KW-1133">Transmembrane helix</keyword>
<accession>A0A4C2EKV6</accession>
<organism evidence="2 3">
    <name type="scientific">Haloarcula mannanilytica</name>
    <dbReference type="NCBI Taxonomy" id="2509225"/>
    <lineage>
        <taxon>Archaea</taxon>
        <taxon>Methanobacteriati</taxon>
        <taxon>Methanobacteriota</taxon>
        <taxon>Stenosarchaea group</taxon>
        <taxon>Halobacteria</taxon>
        <taxon>Halobacteriales</taxon>
        <taxon>Haloarculaceae</taxon>
        <taxon>Haloarcula</taxon>
    </lineage>
</organism>